<dbReference type="EC" id="2.1.2.10" evidence="1"/>
<proteinExistence type="predicted"/>
<dbReference type="KEGG" id="mbat:BN1208_0632"/>
<dbReference type="HOGENOM" id="CLU_007884_6_2_4"/>
<keyword evidence="2" id="KW-1185">Reference proteome</keyword>
<dbReference type="EMBL" id="LN827929">
    <property type="protein sequence ID" value="CEZ19518.1"/>
    <property type="molecule type" value="Genomic_DNA"/>
</dbReference>
<dbReference type="PANTHER" id="PTHR22602:SF0">
    <property type="entry name" value="TRANSFERASE CAF17, MITOCHONDRIAL-RELATED"/>
    <property type="match status" value="1"/>
</dbReference>
<dbReference type="AlphaFoldDB" id="A0A0D6EW67"/>
<dbReference type="GO" id="GO:0016226">
    <property type="term" value="P:iron-sulfur cluster assembly"/>
    <property type="evidence" value="ECO:0007669"/>
    <property type="project" value="TreeGrafter"/>
</dbReference>
<dbReference type="InterPro" id="IPR017703">
    <property type="entry name" value="YgfZ/GCV_T_CS"/>
</dbReference>
<reference evidence="2" key="1">
    <citation type="submission" date="2014-12" db="EMBL/GenBank/DDBJ databases">
        <authorList>
            <person name="Salcher M.M."/>
        </authorList>
    </citation>
    <scope>NUCLEOTIDE SEQUENCE [LARGE SCALE GENOMIC DNA]</scope>
    <source>
        <strain evidence="2">MMS-10A-171</strain>
    </source>
</reference>
<dbReference type="NCBIfam" id="TIGR03317">
    <property type="entry name" value="ygfZ_signature"/>
    <property type="match status" value="1"/>
</dbReference>
<dbReference type="Gene3D" id="3.30.70.1630">
    <property type="match status" value="1"/>
</dbReference>
<dbReference type="SUPFAM" id="SSF103025">
    <property type="entry name" value="Folate-binding domain"/>
    <property type="match status" value="1"/>
</dbReference>
<dbReference type="STRING" id="1581557.BN1208_0632"/>
<dbReference type="PANTHER" id="PTHR22602">
    <property type="entry name" value="TRANSFERASE CAF17, MITOCHONDRIAL-RELATED"/>
    <property type="match status" value="1"/>
</dbReference>
<dbReference type="RefSeq" id="WP_052734626.1">
    <property type="nucleotide sequence ID" value="NZ_LN827929.1"/>
</dbReference>
<evidence type="ECO:0000313" key="1">
    <source>
        <dbReference type="EMBL" id="CEZ19518.1"/>
    </source>
</evidence>
<dbReference type="Gene3D" id="2.40.30.160">
    <property type="match status" value="1"/>
</dbReference>
<sequence length="306" mass="35125">MSLNVESKFIHLNTHSTIKVEGDDRVQFLQGQLTQDMNLITLDHALFSGFCNPKGRVLAFMLCYMDQASIHIQIDSSVEESFLKRLKMYVLRSKVSMSLLGDQFTCIGFMGYKALLDQGIRPPKSYLDIVRSHDVMIMRVGKNTERFQLMGEASKVKSFMQLNLPEYTSMSIESWNNLNILDGIPDIYPSTQEAFIPQSLNMDLIDGVNFKKGCYTGQEIVARTHYLGKVKRRMYRGFIESQDVLTPGDQILNEKKEIIGQLVRSAVENNSKTNMLIELRVDQAHEALYIKNYLIEINPEERKIFD</sequence>
<organism evidence="1 2">
    <name type="scientific">Candidatus Methylopumilus planktonicus</name>
    <dbReference type="NCBI Taxonomy" id="1581557"/>
    <lineage>
        <taxon>Bacteria</taxon>
        <taxon>Pseudomonadati</taxon>
        <taxon>Pseudomonadota</taxon>
        <taxon>Betaproteobacteria</taxon>
        <taxon>Nitrosomonadales</taxon>
        <taxon>Methylophilaceae</taxon>
        <taxon>Candidatus Methylopumilus</taxon>
    </lineage>
</organism>
<dbReference type="OrthoDB" id="9796287at2"/>
<gene>
    <name evidence="1" type="primary">ygfZ</name>
    <name evidence="1" type="ORF">BN1208_0632</name>
</gene>
<dbReference type="GO" id="GO:0004047">
    <property type="term" value="F:aminomethyltransferase activity"/>
    <property type="evidence" value="ECO:0007669"/>
    <property type="project" value="UniProtKB-EC"/>
</dbReference>
<dbReference type="PIRSF" id="PIRSF006487">
    <property type="entry name" value="GcvT"/>
    <property type="match status" value="1"/>
</dbReference>
<protein>
    <submittedName>
        <fullName evidence="1">Folate-binding protein YgfZ</fullName>
        <ecNumber evidence="1">2.1.2.10</ecNumber>
    </submittedName>
</protein>
<accession>A0A0D6EW67</accession>
<keyword evidence="1" id="KW-0808">Transferase</keyword>
<evidence type="ECO:0000313" key="2">
    <source>
        <dbReference type="Proteomes" id="UP000064007"/>
    </source>
</evidence>
<dbReference type="Gene3D" id="3.30.70.1400">
    <property type="entry name" value="Aminomethyltransferase beta-barrel domains"/>
    <property type="match status" value="1"/>
</dbReference>
<dbReference type="Proteomes" id="UP000064007">
    <property type="component" value="Chromosome 1"/>
</dbReference>
<dbReference type="InterPro" id="IPR045179">
    <property type="entry name" value="YgfZ/GcvT"/>
</dbReference>
<name>A0A0D6EW67_9PROT</name>